<dbReference type="EC" id="3.1.1.1" evidence="3"/>
<keyword evidence="4" id="KW-1185">Reference proteome</keyword>
<dbReference type="Gene3D" id="3.40.50.1820">
    <property type="entry name" value="alpha/beta hydrolase"/>
    <property type="match status" value="1"/>
</dbReference>
<dbReference type="EMBL" id="CP021023">
    <property type="protein sequence ID" value="ARN57415.1"/>
    <property type="molecule type" value="Genomic_DNA"/>
</dbReference>
<evidence type="ECO:0000313" key="4">
    <source>
        <dbReference type="Proteomes" id="UP000193334"/>
    </source>
</evidence>
<evidence type="ECO:0000313" key="3">
    <source>
        <dbReference type="EMBL" id="ARN57415.1"/>
    </source>
</evidence>
<dbReference type="Proteomes" id="UP000193334">
    <property type="component" value="Chromosome"/>
</dbReference>
<dbReference type="Pfam" id="PF20434">
    <property type="entry name" value="BD-FAE"/>
    <property type="match status" value="1"/>
</dbReference>
<dbReference type="RefSeq" id="WP_085756056.1">
    <property type="nucleotide sequence ID" value="NZ_CP021023.1"/>
</dbReference>
<gene>
    <name evidence="3" type="primary">nlhH_2</name>
    <name evidence="3" type="ORF">STSP1_01822</name>
</gene>
<organism evidence="3 4">
    <name type="scientific">Sedimentisphaera salicampi</name>
    <dbReference type="NCBI Taxonomy" id="1941349"/>
    <lineage>
        <taxon>Bacteria</taxon>
        <taxon>Pseudomonadati</taxon>
        <taxon>Planctomycetota</taxon>
        <taxon>Phycisphaerae</taxon>
        <taxon>Sedimentisphaerales</taxon>
        <taxon>Sedimentisphaeraceae</taxon>
        <taxon>Sedimentisphaera</taxon>
    </lineage>
</organism>
<keyword evidence="1 3" id="KW-0378">Hydrolase</keyword>
<sequence>MGIINKTLILITILFLMTPVYSKPDRKLKYQPVIEGVQVLNDNVCLETVIYKKIGSLELAADIYWPKGKRQIKRPVIIWVHGGGWVAGSRTGEKQKALELAKKGISLVSIDYRLYDWKNDRHAKKIETGQFDRAASDIADALRWVKHNAQTYGFDKNRIAMAGASAGAQLSSTFAQKNPDIKVYVGLCGLYDLVDVGQGRFGKTCENYGIETLEDKKNASAIYNIPQKPPRVLLMHGTADTTIDYLQAVRFAKALKQKGSHVQIELFEGLGHGFFYQSRKTEKNAMPIMLDFITKAFDQIKRDKNE</sequence>
<dbReference type="STRING" id="1941349.STSP1_01822"/>
<accession>A0A1W6LNP8</accession>
<dbReference type="GO" id="GO:0106435">
    <property type="term" value="F:carboxylesterase activity"/>
    <property type="evidence" value="ECO:0007669"/>
    <property type="project" value="UniProtKB-EC"/>
</dbReference>
<dbReference type="KEGG" id="pbp:STSP1_01822"/>
<dbReference type="PANTHER" id="PTHR48081">
    <property type="entry name" value="AB HYDROLASE SUPERFAMILY PROTEIN C4A8.06C"/>
    <property type="match status" value="1"/>
</dbReference>
<dbReference type="InterPro" id="IPR029058">
    <property type="entry name" value="AB_hydrolase_fold"/>
</dbReference>
<dbReference type="SUPFAM" id="SSF53474">
    <property type="entry name" value="alpha/beta-Hydrolases"/>
    <property type="match status" value="1"/>
</dbReference>
<dbReference type="InterPro" id="IPR050300">
    <property type="entry name" value="GDXG_lipolytic_enzyme"/>
</dbReference>
<reference evidence="4" key="1">
    <citation type="submission" date="2017-04" db="EMBL/GenBank/DDBJ databases">
        <title>Comparative genomics and description of representatives of a novel lineage of planctomycetes thriving in anoxic sediments.</title>
        <authorList>
            <person name="Spring S."/>
            <person name="Bunk B."/>
            <person name="Sproer C."/>
        </authorList>
    </citation>
    <scope>NUCLEOTIDE SEQUENCE [LARGE SCALE GENOMIC DNA]</scope>
    <source>
        <strain evidence="4">ST-PulAB-D4</strain>
    </source>
</reference>
<dbReference type="InterPro" id="IPR049492">
    <property type="entry name" value="BD-FAE-like_dom"/>
</dbReference>
<name>A0A1W6LNP8_9BACT</name>
<protein>
    <submittedName>
        <fullName evidence="3">Carboxylesterase NlhH</fullName>
        <ecNumber evidence="3">3.1.1.1</ecNumber>
    </submittedName>
</protein>
<dbReference type="AlphaFoldDB" id="A0A1W6LNP8"/>
<evidence type="ECO:0000256" key="1">
    <source>
        <dbReference type="ARBA" id="ARBA00022801"/>
    </source>
</evidence>
<proteinExistence type="predicted"/>
<feature type="domain" description="BD-FAE-like" evidence="2">
    <location>
        <begin position="62"/>
        <end position="255"/>
    </location>
</feature>
<evidence type="ECO:0000259" key="2">
    <source>
        <dbReference type="Pfam" id="PF20434"/>
    </source>
</evidence>